<organism evidence="1 2">
    <name type="scientific">Amazona aestiva</name>
    <name type="common">Blue-fronted Amazon parrot</name>
    <dbReference type="NCBI Taxonomy" id="12930"/>
    <lineage>
        <taxon>Eukaryota</taxon>
        <taxon>Metazoa</taxon>
        <taxon>Chordata</taxon>
        <taxon>Craniata</taxon>
        <taxon>Vertebrata</taxon>
        <taxon>Euteleostomi</taxon>
        <taxon>Archelosauria</taxon>
        <taxon>Archosauria</taxon>
        <taxon>Dinosauria</taxon>
        <taxon>Saurischia</taxon>
        <taxon>Theropoda</taxon>
        <taxon>Coelurosauria</taxon>
        <taxon>Aves</taxon>
        <taxon>Neognathae</taxon>
        <taxon>Neoaves</taxon>
        <taxon>Telluraves</taxon>
        <taxon>Australaves</taxon>
        <taxon>Psittaciformes</taxon>
        <taxon>Psittacidae</taxon>
        <taxon>Amazona</taxon>
    </lineage>
</organism>
<comment type="caution">
    <text evidence="1">The sequence shown here is derived from an EMBL/GenBank/DDBJ whole genome shotgun (WGS) entry which is preliminary data.</text>
</comment>
<gene>
    <name evidence="1" type="ORF">AAES_160588</name>
</gene>
<sequence>MGLERGVSKELVLTIMEEIVVLDKPLILEVERVVKDSYTWSSSEYSSHNQVSENEQKRYQILHNRGLQLVCFCSGKEKPFEQGKKLESWFLEHFYPASSMEICDTMPDFMEDKFSALGLIKGIFSLDCHGFHVDLAIKRKISANDIDRVGYTLNFSYSCEVDVF</sequence>
<dbReference type="AlphaFoldDB" id="A0A0Q3T0Q0"/>
<evidence type="ECO:0000313" key="1">
    <source>
        <dbReference type="EMBL" id="KQK74086.1"/>
    </source>
</evidence>
<dbReference type="Proteomes" id="UP000051836">
    <property type="component" value="Unassembled WGS sequence"/>
</dbReference>
<keyword evidence="2" id="KW-1185">Reference proteome</keyword>
<reference evidence="1 2" key="1">
    <citation type="submission" date="2015-10" db="EMBL/GenBank/DDBJ databases">
        <authorList>
            <person name="Gilbert D.G."/>
        </authorList>
    </citation>
    <scope>NUCLEOTIDE SEQUENCE [LARGE SCALE GENOMIC DNA]</scope>
    <source>
        <strain evidence="1">FVVF132</strain>
    </source>
</reference>
<evidence type="ECO:0000313" key="2">
    <source>
        <dbReference type="Proteomes" id="UP000051836"/>
    </source>
</evidence>
<name>A0A0Q3T0Q0_AMAAE</name>
<dbReference type="EMBL" id="LMAW01003089">
    <property type="protein sequence ID" value="KQK74086.1"/>
    <property type="molecule type" value="Genomic_DNA"/>
</dbReference>
<proteinExistence type="predicted"/>
<accession>A0A0Q3T0Q0</accession>
<protein>
    <submittedName>
        <fullName evidence="1">Uncharacterized protein</fullName>
    </submittedName>
</protein>